<evidence type="ECO:0000259" key="1">
    <source>
        <dbReference type="Pfam" id="PF20013"/>
    </source>
</evidence>
<protein>
    <recommendedName>
        <fullName evidence="1">GTPase-associated protein 1 N-terminal domain-containing protein</fullName>
    </recommendedName>
</protein>
<feature type="domain" description="GTPase-associated protein 1 N-terminal" evidence="1">
    <location>
        <begin position="3"/>
        <end position="130"/>
    </location>
</feature>
<dbReference type="EMBL" id="CP101990">
    <property type="protein sequence ID" value="UUI69777.1"/>
    <property type="molecule type" value="Genomic_DNA"/>
</dbReference>
<dbReference type="InterPro" id="IPR045402">
    <property type="entry name" value="GAP1-N2"/>
</dbReference>
<name>A0ABY5KH39_9ACTN</name>
<sequence length="455" mass="50023">MTWFQLTYASSAGQGGRPGGWGVLERDAGIPSELADFMEQGVVSHLDTGEHLPDFAPREVLFHRQRSLSFAFDPSRGAAWWHACPAGSDVTGRPGNVFTHVVGRLQPDHHSRPISLVRSSSWMNPFGHREVAASRLNDFQAPENEQNAGTVLERAFADPVRTEALLAAVTFCFQEDRPLVLVGDTPAVIDALERLSWTTSGVVSSTIPFRTFDRARSMPSPGTPFCVVGIPPEDRVAALTHVAEGRTNALVLDLGWCPDEEAETYWQVDGQTWPVDRRWQDAFFRLSTLGTGVALQITELMDEICAQLSPTELLNPSWPLALALLRHFDEGHPDRDDLCAEWAQTRPWDDLRDPRLRELLRMDETLPAVSVLSPPVDDQQAATGPQSIVGLLVSQCPTAPPPTVVEALEALWAASMESSGDEVQRIQSAVQVALGLAIVATPVANEYEWSRKDEV</sequence>
<evidence type="ECO:0000313" key="3">
    <source>
        <dbReference type="Proteomes" id="UP001315860"/>
    </source>
</evidence>
<keyword evidence="3" id="KW-1185">Reference proteome</keyword>
<accession>A0ABY5KH39</accession>
<gene>
    <name evidence="2" type="ORF">NP095_06700</name>
</gene>
<dbReference type="Pfam" id="PF20013">
    <property type="entry name" value="GAP1-N2"/>
    <property type="match status" value="1"/>
</dbReference>
<evidence type="ECO:0000313" key="2">
    <source>
        <dbReference type="EMBL" id="UUI69777.1"/>
    </source>
</evidence>
<reference evidence="2 3" key="1">
    <citation type="submission" date="2022-07" db="EMBL/GenBank/DDBJ databases">
        <title>Novel species in genus Aeromicrobium.</title>
        <authorList>
            <person name="Ye L."/>
        </authorList>
    </citation>
    <scope>NUCLEOTIDE SEQUENCE [LARGE SCALE GENOMIC DNA]</scope>
    <source>
        <strain evidence="3">zg-Y50</strain>
    </source>
</reference>
<dbReference type="RefSeq" id="WP_232416750.1">
    <property type="nucleotide sequence ID" value="NZ_CP101990.1"/>
</dbReference>
<organism evidence="2 3">
    <name type="scientific">Aeromicrobium duanguangcaii</name>
    <dbReference type="NCBI Taxonomy" id="2968086"/>
    <lineage>
        <taxon>Bacteria</taxon>
        <taxon>Bacillati</taxon>
        <taxon>Actinomycetota</taxon>
        <taxon>Actinomycetes</taxon>
        <taxon>Propionibacteriales</taxon>
        <taxon>Nocardioidaceae</taxon>
        <taxon>Aeromicrobium</taxon>
    </lineage>
</organism>
<dbReference type="Proteomes" id="UP001315860">
    <property type="component" value="Chromosome"/>
</dbReference>
<proteinExistence type="predicted"/>